<dbReference type="SUPFAM" id="SSF46689">
    <property type="entry name" value="Homeodomain-like"/>
    <property type="match status" value="1"/>
</dbReference>
<dbReference type="InterPro" id="IPR029261">
    <property type="entry name" value="Transposase_Znf"/>
</dbReference>
<organism evidence="2 3">
    <name type="scientific">Actinomadura darangshiensis</name>
    <dbReference type="NCBI Taxonomy" id="705336"/>
    <lineage>
        <taxon>Bacteria</taxon>
        <taxon>Bacillati</taxon>
        <taxon>Actinomycetota</taxon>
        <taxon>Actinomycetes</taxon>
        <taxon>Streptosporangiales</taxon>
        <taxon>Thermomonosporaceae</taxon>
        <taxon>Actinomadura</taxon>
    </lineage>
</organism>
<dbReference type="PANTHER" id="PTHR33498:SF1">
    <property type="entry name" value="TRANSPOSASE FOR INSERTION SEQUENCE ELEMENT IS1557"/>
    <property type="match status" value="1"/>
</dbReference>
<dbReference type="Pfam" id="PF14690">
    <property type="entry name" value="Zn_ribbon_ISL3"/>
    <property type="match status" value="1"/>
</dbReference>
<evidence type="ECO:0000259" key="1">
    <source>
        <dbReference type="PROSITE" id="PS50531"/>
    </source>
</evidence>
<dbReference type="Pfam" id="PF01610">
    <property type="entry name" value="DDE_Tnp_ISL3"/>
    <property type="match status" value="2"/>
</dbReference>
<feature type="domain" description="HTH IS21-type" evidence="1">
    <location>
        <begin position="271"/>
        <end position="334"/>
    </location>
</feature>
<evidence type="ECO:0000313" key="3">
    <source>
        <dbReference type="Proteomes" id="UP000295578"/>
    </source>
</evidence>
<comment type="caution">
    <text evidence="2">The sequence shown here is derived from an EMBL/GenBank/DDBJ whole genome shotgun (WGS) entry which is preliminary data.</text>
</comment>
<dbReference type="InterPro" id="IPR009057">
    <property type="entry name" value="Homeodomain-like_sf"/>
</dbReference>
<dbReference type="InterPro" id="IPR017894">
    <property type="entry name" value="HTH_IS21_transposase_type"/>
</dbReference>
<sequence length="513" mass="56474">MVDVVFPHLADVQVERVVREDGTVVIIGRSRGDPVPCPVCQTMTDKVHGYYRRRLADAPAGRTPVVLEVTLRRLVCRNYDCPRRTFHEQIPGLVERYARRTPPLAGLVAKFGIALAGRGASSLLAATGVVLSGTAVLAALMALPDPQAPVPEAIGVDDFALKRSHRYATVIIDALTHQRLDVLDGRLAVTLEAWLKAHPTVRVVCRDRSTAYAAAARDGAPQAIQVADRWHVWKNLVEAVEKTATAHRACFTDPGAGAARGEGPTARRTRARHKAVHALLAQGASHGQIMRRLHLSRNTVKKYAAAERAEQLIHGPKYSTTVVDPFRDYLRKRREQEPSVTTWALLGEIKAMGYQGGQSLLYRYLDQGRANIEHPPPSPRRLAMWITSDPAKLSTTSQARLHDTLQGCPELQAAADHVRSFAMLLTADHDGDLDVHTTRLDSWIDKARNDPHLPALRSFAEGLLIDHDAVAAALALPYSNGATEGVVNKIKYLKRQYYGRAALPLLRKRILLT</sequence>
<proteinExistence type="predicted"/>
<dbReference type="EMBL" id="SMKY01000607">
    <property type="protein sequence ID" value="TDD58694.1"/>
    <property type="molecule type" value="Genomic_DNA"/>
</dbReference>
<accession>A0A4R4ZLF4</accession>
<reference evidence="2 3" key="1">
    <citation type="submission" date="2019-03" db="EMBL/GenBank/DDBJ databases">
        <title>Draft genome sequences of novel Actinobacteria.</title>
        <authorList>
            <person name="Sahin N."/>
            <person name="Ay H."/>
            <person name="Saygin H."/>
        </authorList>
    </citation>
    <scope>NUCLEOTIDE SEQUENCE [LARGE SCALE GENOMIC DNA]</scope>
    <source>
        <strain evidence="2 3">DSM 45941</strain>
    </source>
</reference>
<dbReference type="Proteomes" id="UP000295578">
    <property type="component" value="Unassembled WGS sequence"/>
</dbReference>
<gene>
    <name evidence="2" type="ORF">E1293_46845</name>
</gene>
<dbReference type="OrthoDB" id="3238779at2"/>
<dbReference type="PANTHER" id="PTHR33498">
    <property type="entry name" value="TRANSPOSASE FOR INSERTION SEQUENCE ELEMENT IS1557"/>
    <property type="match status" value="1"/>
</dbReference>
<dbReference type="PROSITE" id="PS50531">
    <property type="entry name" value="HTH_IS21"/>
    <property type="match status" value="1"/>
</dbReference>
<dbReference type="NCBIfam" id="NF033550">
    <property type="entry name" value="transpos_ISL3"/>
    <property type="match status" value="1"/>
</dbReference>
<keyword evidence="3" id="KW-1185">Reference proteome</keyword>
<name>A0A4R4ZLF4_9ACTN</name>
<dbReference type="InterPro" id="IPR047951">
    <property type="entry name" value="Transpos_ISL3"/>
</dbReference>
<protein>
    <submittedName>
        <fullName evidence="2">ISL3 family transposase</fullName>
    </submittedName>
</protein>
<dbReference type="AlphaFoldDB" id="A0A4R4ZLF4"/>
<dbReference type="InterPro" id="IPR002560">
    <property type="entry name" value="Transposase_DDE"/>
</dbReference>
<evidence type="ECO:0000313" key="2">
    <source>
        <dbReference type="EMBL" id="TDD58694.1"/>
    </source>
</evidence>